<organism evidence="1 2">
    <name type="scientific">Parelaphostrongylus tenuis</name>
    <name type="common">Meningeal worm</name>
    <dbReference type="NCBI Taxonomy" id="148309"/>
    <lineage>
        <taxon>Eukaryota</taxon>
        <taxon>Metazoa</taxon>
        <taxon>Ecdysozoa</taxon>
        <taxon>Nematoda</taxon>
        <taxon>Chromadorea</taxon>
        <taxon>Rhabditida</taxon>
        <taxon>Rhabditina</taxon>
        <taxon>Rhabditomorpha</taxon>
        <taxon>Strongyloidea</taxon>
        <taxon>Metastrongylidae</taxon>
        <taxon>Parelaphostrongylus</taxon>
    </lineage>
</organism>
<gene>
    <name evidence="1" type="ORF">KIN20_020462</name>
</gene>
<accession>A0AAD5QTI3</accession>
<evidence type="ECO:0000313" key="1">
    <source>
        <dbReference type="EMBL" id="KAJ1361255.1"/>
    </source>
</evidence>
<dbReference type="Proteomes" id="UP001196413">
    <property type="component" value="Unassembled WGS sequence"/>
</dbReference>
<proteinExistence type="predicted"/>
<dbReference type="AlphaFoldDB" id="A0AAD5QTI3"/>
<sequence>MDTGGKESGRDRRSVSNMRVQCLLFTSTRSFTVSGLILPFAMVYSSETNVLTRVRGIASNKDGAQAFVRRLVMQTVFDVPELQARGALLPDAVISAILGQLTVNITCEPLLCRAVSLGLADESPPGEDMKSCIIIGNTVTGICTRPQGVARAGPCANAGVTIAPVAATHTSISGTLSTMNIVMANWSRMMWQDVMNKALRMLASGPLGPHFSASATVNGN</sequence>
<keyword evidence="2" id="KW-1185">Reference proteome</keyword>
<protein>
    <submittedName>
        <fullName evidence="1">Uncharacterized protein</fullName>
    </submittedName>
</protein>
<evidence type="ECO:0000313" key="2">
    <source>
        <dbReference type="Proteomes" id="UP001196413"/>
    </source>
</evidence>
<name>A0AAD5QTI3_PARTN</name>
<reference evidence="1" key="1">
    <citation type="submission" date="2021-06" db="EMBL/GenBank/DDBJ databases">
        <title>Parelaphostrongylus tenuis whole genome reference sequence.</title>
        <authorList>
            <person name="Garwood T.J."/>
            <person name="Larsen P.A."/>
            <person name="Fountain-Jones N.M."/>
            <person name="Garbe J.R."/>
            <person name="Macchietto M.G."/>
            <person name="Kania S.A."/>
            <person name="Gerhold R.W."/>
            <person name="Richards J.E."/>
            <person name="Wolf T.M."/>
        </authorList>
    </citation>
    <scope>NUCLEOTIDE SEQUENCE</scope>
    <source>
        <strain evidence="1">MNPRO001-30</strain>
        <tissue evidence="1">Meninges</tissue>
    </source>
</reference>
<comment type="caution">
    <text evidence="1">The sequence shown here is derived from an EMBL/GenBank/DDBJ whole genome shotgun (WGS) entry which is preliminary data.</text>
</comment>
<dbReference type="EMBL" id="JAHQIW010004141">
    <property type="protein sequence ID" value="KAJ1361255.1"/>
    <property type="molecule type" value="Genomic_DNA"/>
</dbReference>